<evidence type="ECO:0000313" key="4">
    <source>
        <dbReference type="EMBL" id="PVU85617.1"/>
    </source>
</evidence>
<protein>
    <recommendedName>
        <fullName evidence="3">RRM domain-containing protein</fullName>
    </recommendedName>
</protein>
<dbReference type="Pfam" id="PF00076">
    <property type="entry name" value="RRM_1"/>
    <property type="match status" value="1"/>
</dbReference>
<reference evidence="5 6" key="1">
    <citation type="journal article" date="2018" name="MBio">
        <title>Comparative Genomics Reveals the Core Gene Toolbox for the Fungus-Insect Symbiosis.</title>
        <authorList>
            <person name="Wang Y."/>
            <person name="Stata M."/>
            <person name="Wang W."/>
            <person name="Stajich J.E."/>
            <person name="White M.M."/>
            <person name="Moncalvo J.M."/>
        </authorList>
    </citation>
    <scope>NUCLEOTIDE SEQUENCE [LARGE SCALE GENOMIC DNA]</scope>
    <source>
        <strain evidence="5 6">SWE-8-4</strain>
    </source>
</reference>
<dbReference type="Gene3D" id="3.30.70.330">
    <property type="match status" value="1"/>
</dbReference>
<comment type="caution">
    <text evidence="5">The sequence shown here is derived from an EMBL/GenBank/DDBJ whole genome shotgun (WGS) entry which is preliminary data.</text>
</comment>
<proteinExistence type="predicted"/>
<dbReference type="AlphaFoldDB" id="A0A2T9YX26"/>
<dbReference type="STRING" id="133385.A0A2T9YX26"/>
<sequence>MNPLGYMPKHKDPSTNREGLVKYSSSSNNSLPRLTSKLDAQSEQTSTNSNLKNNSANKPLPNTENATPKALDLNKDIQNLKTHFQKPKHNADNLNDPRYSSEYKDFTQKKHYKINLKPVLFEADRHTIIESPKISLVISELSSLTTYDNLRDFFNDFGDVSNIILPRDTSSGMTMGIALIEFSHSHSHHPIATINTLFSNLDVVEKRFHGSKLHTNFNGKY</sequence>
<feature type="domain" description="RRM" evidence="3">
    <location>
        <begin position="134"/>
        <end position="221"/>
    </location>
</feature>
<dbReference type="Proteomes" id="UP000245383">
    <property type="component" value="Unassembled WGS sequence"/>
</dbReference>
<dbReference type="EMBL" id="MBFR01000829">
    <property type="protein sequence ID" value="PVU85617.1"/>
    <property type="molecule type" value="Genomic_DNA"/>
</dbReference>
<feature type="region of interest" description="Disordered" evidence="2">
    <location>
        <begin position="1"/>
        <end position="68"/>
    </location>
</feature>
<accession>A0A2T9YX26</accession>
<dbReference type="InterPro" id="IPR035979">
    <property type="entry name" value="RBD_domain_sf"/>
</dbReference>
<evidence type="ECO:0000256" key="2">
    <source>
        <dbReference type="SAM" id="MobiDB-lite"/>
    </source>
</evidence>
<feature type="compositionally biased region" description="Polar residues" evidence="2">
    <location>
        <begin position="23"/>
        <end position="66"/>
    </location>
</feature>
<evidence type="ECO:0000256" key="1">
    <source>
        <dbReference type="PROSITE-ProRule" id="PRU00176"/>
    </source>
</evidence>
<evidence type="ECO:0000313" key="5">
    <source>
        <dbReference type="EMBL" id="PVU96891.1"/>
    </source>
</evidence>
<dbReference type="SUPFAM" id="SSF54928">
    <property type="entry name" value="RNA-binding domain, RBD"/>
    <property type="match status" value="1"/>
</dbReference>
<keyword evidence="1" id="KW-0694">RNA-binding</keyword>
<dbReference type="OrthoDB" id="1875751at2759"/>
<gene>
    <name evidence="5" type="ORF">BB561_000892</name>
    <name evidence="4" type="ORF">BB561_006929</name>
</gene>
<evidence type="ECO:0000313" key="6">
    <source>
        <dbReference type="Proteomes" id="UP000245383"/>
    </source>
</evidence>
<dbReference type="GO" id="GO:0003723">
    <property type="term" value="F:RNA binding"/>
    <property type="evidence" value="ECO:0007669"/>
    <property type="project" value="UniProtKB-UniRule"/>
</dbReference>
<dbReference type="EMBL" id="MBFR01000022">
    <property type="protein sequence ID" value="PVU96891.1"/>
    <property type="molecule type" value="Genomic_DNA"/>
</dbReference>
<organism evidence="5 6">
    <name type="scientific">Smittium simulii</name>
    <dbReference type="NCBI Taxonomy" id="133385"/>
    <lineage>
        <taxon>Eukaryota</taxon>
        <taxon>Fungi</taxon>
        <taxon>Fungi incertae sedis</taxon>
        <taxon>Zoopagomycota</taxon>
        <taxon>Kickxellomycotina</taxon>
        <taxon>Harpellomycetes</taxon>
        <taxon>Harpellales</taxon>
        <taxon>Legeriomycetaceae</taxon>
        <taxon>Smittium</taxon>
    </lineage>
</organism>
<evidence type="ECO:0000259" key="3">
    <source>
        <dbReference type="PROSITE" id="PS50102"/>
    </source>
</evidence>
<dbReference type="InterPro" id="IPR012677">
    <property type="entry name" value="Nucleotide-bd_a/b_plait_sf"/>
</dbReference>
<dbReference type="InterPro" id="IPR000504">
    <property type="entry name" value="RRM_dom"/>
</dbReference>
<name>A0A2T9YX26_9FUNG</name>
<dbReference type="PROSITE" id="PS50102">
    <property type="entry name" value="RRM"/>
    <property type="match status" value="1"/>
</dbReference>
<keyword evidence="6" id="KW-1185">Reference proteome</keyword>